<evidence type="ECO:0000259" key="15">
    <source>
        <dbReference type="PROSITE" id="PS50109"/>
    </source>
</evidence>
<feature type="domain" description="Histidine kinase" evidence="15">
    <location>
        <begin position="215"/>
        <end position="419"/>
    </location>
</feature>
<name>A0ABY4CMH5_9BACL</name>
<reference evidence="16" key="1">
    <citation type="submission" date="2021-12" db="EMBL/GenBank/DDBJ databases">
        <title>Alicyclobacillaceae gen. nov., sp. nov., isolated from chalcocite enrichment system.</title>
        <authorList>
            <person name="Jiang Z."/>
        </authorList>
    </citation>
    <scope>NUCLEOTIDE SEQUENCE</scope>
    <source>
        <strain evidence="16">MYW30-H2</strain>
    </source>
</reference>
<dbReference type="Gene3D" id="1.10.287.130">
    <property type="match status" value="1"/>
</dbReference>
<keyword evidence="13 14" id="KW-0472">Membrane</keyword>
<dbReference type="InterPro" id="IPR004358">
    <property type="entry name" value="Sig_transdc_His_kin-like_C"/>
</dbReference>
<feature type="transmembrane region" description="Helical" evidence="14">
    <location>
        <begin position="34"/>
        <end position="54"/>
    </location>
</feature>
<evidence type="ECO:0000256" key="12">
    <source>
        <dbReference type="ARBA" id="ARBA00023012"/>
    </source>
</evidence>
<evidence type="ECO:0000256" key="9">
    <source>
        <dbReference type="ARBA" id="ARBA00022777"/>
    </source>
</evidence>
<dbReference type="Pfam" id="PF02518">
    <property type="entry name" value="HATPase_c"/>
    <property type="match status" value="1"/>
</dbReference>
<keyword evidence="4" id="KW-1003">Cell membrane</keyword>
<evidence type="ECO:0000256" key="7">
    <source>
        <dbReference type="ARBA" id="ARBA00022692"/>
    </source>
</evidence>
<dbReference type="PRINTS" id="PR00344">
    <property type="entry name" value="BCTRLSENSOR"/>
</dbReference>
<dbReference type="SMART" id="SM00387">
    <property type="entry name" value="HATPase_c"/>
    <property type="match status" value="1"/>
</dbReference>
<dbReference type="InterPro" id="IPR003594">
    <property type="entry name" value="HATPase_dom"/>
</dbReference>
<dbReference type="RefSeq" id="WP_347437121.1">
    <property type="nucleotide sequence ID" value="NZ_CP089291.1"/>
</dbReference>
<evidence type="ECO:0000313" key="17">
    <source>
        <dbReference type="Proteomes" id="UP000830167"/>
    </source>
</evidence>
<evidence type="ECO:0000256" key="2">
    <source>
        <dbReference type="ARBA" id="ARBA00004651"/>
    </source>
</evidence>
<dbReference type="PANTHER" id="PTHR43065">
    <property type="entry name" value="SENSOR HISTIDINE KINASE"/>
    <property type="match status" value="1"/>
</dbReference>
<dbReference type="SUPFAM" id="SSF55874">
    <property type="entry name" value="ATPase domain of HSP90 chaperone/DNA topoisomerase II/histidine kinase"/>
    <property type="match status" value="1"/>
</dbReference>
<dbReference type="EC" id="2.7.13.3" evidence="3"/>
<dbReference type="Pfam" id="PF00512">
    <property type="entry name" value="HisKA"/>
    <property type="match status" value="1"/>
</dbReference>
<dbReference type="SMART" id="SM00388">
    <property type="entry name" value="HisKA"/>
    <property type="match status" value="1"/>
</dbReference>
<evidence type="ECO:0000256" key="1">
    <source>
        <dbReference type="ARBA" id="ARBA00000085"/>
    </source>
</evidence>
<accession>A0ABY4CMH5</accession>
<evidence type="ECO:0000256" key="8">
    <source>
        <dbReference type="ARBA" id="ARBA00022741"/>
    </source>
</evidence>
<feature type="transmembrane region" description="Helical" evidence="14">
    <location>
        <begin position="66"/>
        <end position="89"/>
    </location>
</feature>
<evidence type="ECO:0000256" key="10">
    <source>
        <dbReference type="ARBA" id="ARBA00022840"/>
    </source>
</evidence>
<dbReference type="SUPFAM" id="SSF47384">
    <property type="entry name" value="Homodimeric domain of signal transducing histidine kinase"/>
    <property type="match status" value="1"/>
</dbReference>
<keyword evidence="6" id="KW-0808">Transferase</keyword>
<evidence type="ECO:0000256" key="3">
    <source>
        <dbReference type="ARBA" id="ARBA00012438"/>
    </source>
</evidence>
<evidence type="ECO:0000256" key="5">
    <source>
        <dbReference type="ARBA" id="ARBA00022553"/>
    </source>
</evidence>
<protein>
    <recommendedName>
        <fullName evidence="3">histidine kinase</fullName>
        <ecNumber evidence="3">2.7.13.3</ecNumber>
    </recommendedName>
</protein>
<feature type="transmembrane region" description="Helical" evidence="14">
    <location>
        <begin position="5"/>
        <end position="22"/>
    </location>
</feature>
<evidence type="ECO:0000256" key="4">
    <source>
        <dbReference type="ARBA" id="ARBA00022475"/>
    </source>
</evidence>
<evidence type="ECO:0000256" key="13">
    <source>
        <dbReference type="ARBA" id="ARBA00023136"/>
    </source>
</evidence>
<dbReference type="InterPro" id="IPR003661">
    <property type="entry name" value="HisK_dim/P_dom"/>
</dbReference>
<dbReference type="CDD" id="cd00082">
    <property type="entry name" value="HisKA"/>
    <property type="match status" value="1"/>
</dbReference>
<organism evidence="16 17">
    <name type="scientific">Fodinisporobacter ferrooxydans</name>
    <dbReference type="NCBI Taxonomy" id="2901836"/>
    <lineage>
        <taxon>Bacteria</taxon>
        <taxon>Bacillati</taxon>
        <taxon>Bacillota</taxon>
        <taxon>Bacilli</taxon>
        <taxon>Bacillales</taxon>
        <taxon>Alicyclobacillaceae</taxon>
        <taxon>Fodinisporobacter</taxon>
    </lineage>
</organism>
<keyword evidence="8" id="KW-0547">Nucleotide-binding</keyword>
<feature type="transmembrane region" description="Helical" evidence="14">
    <location>
        <begin position="130"/>
        <end position="154"/>
    </location>
</feature>
<evidence type="ECO:0000313" key="16">
    <source>
        <dbReference type="EMBL" id="UOF90426.1"/>
    </source>
</evidence>
<evidence type="ECO:0000256" key="6">
    <source>
        <dbReference type="ARBA" id="ARBA00022679"/>
    </source>
</evidence>
<keyword evidence="5" id="KW-0597">Phosphoprotein</keyword>
<dbReference type="InterPro" id="IPR011620">
    <property type="entry name" value="Sig_transdc_His_kinase_LytS_TM"/>
</dbReference>
<dbReference type="InterPro" id="IPR036890">
    <property type="entry name" value="HATPase_C_sf"/>
</dbReference>
<gene>
    <name evidence="16" type="ORF">LSG31_21650</name>
</gene>
<dbReference type="EMBL" id="CP089291">
    <property type="protein sequence ID" value="UOF90426.1"/>
    <property type="molecule type" value="Genomic_DNA"/>
</dbReference>
<sequence>MIRDLLLHLLIILLPNFMYQFLNENKRRFYLHKNQIGIGLLYGMSSILCMTFPTDLEKGFILDLRWIPYSIVILYGNKGSWATALALILGYRMYLGGPAAYTAWITAFLLSIVLFSIRKKFRNATLHFRLAMASLLGFFAFFAVMFIFLIFSYTQSSMAFLKSENLQIYFAYALLSIIAMNLSVFMIETIHEKILMENEIQRAEKLHVISELAASIAHEVRNPLTVARGFIQLTSRSLDESNQKYMNIAISELDRAEYIISDYLNLAKPQSEKIEPLHIAEMFENILDILSSFAMIRNVEIYSESEPDLWILGDKVKCKQALINLIKNSIESIEKRGRIDVQAKRKGNQVIIHVIDTGSGMTKEQVARLGYPFYTTKEKGTGLGLMVTFRLIESLGGKLEFESELGKGTTAIISIPLFMPAQEISKFS</sequence>
<comment type="catalytic activity">
    <reaction evidence="1">
        <text>ATP + protein L-histidine = ADP + protein N-phospho-L-histidine.</text>
        <dbReference type="EC" id="2.7.13.3"/>
    </reaction>
</comment>
<dbReference type="GO" id="GO:0016301">
    <property type="term" value="F:kinase activity"/>
    <property type="evidence" value="ECO:0007669"/>
    <property type="project" value="UniProtKB-KW"/>
</dbReference>
<keyword evidence="9 16" id="KW-0418">Kinase</keyword>
<keyword evidence="7 14" id="KW-0812">Transmembrane</keyword>
<evidence type="ECO:0000256" key="14">
    <source>
        <dbReference type="SAM" id="Phobius"/>
    </source>
</evidence>
<keyword evidence="10" id="KW-0067">ATP-binding</keyword>
<feature type="transmembrane region" description="Helical" evidence="14">
    <location>
        <begin position="101"/>
        <end position="118"/>
    </location>
</feature>
<keyword evidence="17" id="KW-1185">Reference proteome</keyword>
<dbReference type="Gene3D" id="3.30.565.10">
    <property type="entry name" value="Histidine kinase-like ATPase, C-terminal domain"/>
    <property type="match status" value="1"/>
</dbReference>
<feature type="transmembrane region" description="Helical" evidence="14">
    <location>
        <begin position="166"/>
        <end position="187"/>
    </location>
</feature>
<proteinExistence type="predicted"/>
<keyword evidence="11 14" id="KW-1133">Transmembrane helix</keyword>
<dbReference type="InterPro" id="IPR036097">
    <property type="entry name" value="HisK_dim/P_sf"/>
</dbReference>
<dbReference type="Proteomes" id="UP000830167">
    <property type="component" value="Chromosome"/>
</dbReference>
<dbReference type="PANTHER" id="PTHR43065:SF53">
    <property type="entry name" value="SPORULATION KINASE B"/>
    <property type="match status" value="1"/>
</dbReference>
<dbReference type="Pfam" id="PF07694">
    <property type="entry name" value="5TM-5TMR_LYT"/>
    <property type="match status" value="1"/>
</dbReference>
<dbReference type="InterPro" id="IPR005467">
    <property type="entry name" value="His_kinase_dom"/>
</dbReference>
<evidence type="ECO:0000256" key="11">
    <source>
        <dbReference type="ARBA" id="ARBA00022989"/>
    </source>
</evidence>
<dbReference type="PROSITE" id="PS50109">
    <property type="entry name" value="HIS_KIN"/>
    <property type="match status" value="1"/>
</dbReference>
<keyword evidence="12" id="KW-0902">Two-component regulatory system</keyword>
<comment type="subcellular location">
    <subcellularLocation>
        <location evidence="2">Cell membrane</location>
        <topology evidence="2">Multi-pass membrane protein</topology>
    </subcellularLocation>
</comment>